<evidence type="ECO:0000256" key="6">
    <source>
        <dbReference type="ARBA" id="ARBA00022729"/>
    </source>
</evidence>
<comment type="caution">
    <text evidence="15">The sequence shown here is derived from an EMBL/GenBank/DDBJ whole genome shotgun (WGS) entry which is preliminary data.</text>
</comment>
<keyword evidence="11" id="KW-0961">Cell wall biogenesis/degradation</keyword>
<keyword evidence="9" id="KW-0325">Glycoprotein</keyword>
<sequence length="410" mass="46354">MKISTLYSSLILIFFLTTLSHQATFPPSYPPQQNPRLQNAFLALQALKHAITSDPKGFTSNWYGPYVCNYTGVYCAPAPDNPNHQTVAGIDLNHADISGYLPEPLGLLKDLTLFHINSNHFSGTLPQSFSNLRLLYELDISNNIFSGEFPQVVFSLPSLKFLDIRFNQFQGDIPSNVFNLKLDALFINNNNFQSKIPENIGNSPVSVFVLANNNLKGCFPASITKMANLNELILSNSGLSSCLPYDIGALTSLTVFDVSFNTLTGPLPESIGRMKNLEQLNVAHNQFSGKVPASICYLPRLENFTFSDNYFYGEAPMCSKLPKIDDRKNCLPERPLQRIRTKHDRLFFTLCGFRRQVVVSRQRQAVDDFMNQYPTKPEKRRMVLERKVVLCERDGHFDVRANVHMTRQNP</sequence>
<dbReference type="AlphaFoldDB" id="A0AAD8MSK3"/>
<evidence type="ECO:0000256" key="7">
    <source>
        <dbReference type="ARBA" id="ARBA00022737"/>
    </source>
</evidence>
<dbReference type="SUPFAM" id="SSF52058">
    <property type="entry name" value="L domain-like"/>
    <property type="match status" value="1"/>
</dbReference>
<evidence type="ECO:0000259" key="14">
    <source>
        <dbReference type="Pfam" id="PF08263"/>
    </source>
</evidence>
<dbReference type="InterPro" id="IPR001611">
    <property type="entry name" value="Leu-rich_rpt"/>
</dbReference>
<keyword evidence="8" id="KW-0472">Membrane</keyword>
<evidence type="ECO:0000313" key="16">
    <source>
        <dbReference type="Proteomes" id="UP001237642"/>
    </source>
</evidence>
<dbReference type="FunFam" id="3.80.10.10:FF:000224">
    <property type="entry name" value="Leucine-rich repeat extensin-like protein 1"/>
    <property type="match status" value="1"/>
</dbReference>
<evidence type="ECO:0000256" key="1">
    <source>
        <dbReference type="ARBA" id="ARBA00004191"/>
    </source>
</evidence>
<dbReference type="FunFam" id="3.80.10.10:FF:000041">
    <property type="entry name" value="LRR receptor-like serine/threonine-protein kinase ERECTA"/>
    <property type="match status" value="1"/>
</dbReference>
<keyword evidence="4" id="KW-0964">Secreted</keyword>
<evidence type="ECO:0000256" key="8">
    <source>
        <dbReference type="ARBA" id="ARBA00023136"/>
    </source>
</evidence>
<gene>
    <name evidence="15" type="ORF">POM88_016033</name>
</gene>
<feature type="domain" description="Leucine-rich repeat-containing N-terminal plant-type" evidence="14">
    <location>
        <begin position="42"/>
        <end position="75"/>
    </location>
</feature>
<keyword evidence="7" id="KW-0677">Repeat</keyword>
<dbReference type="InterPro" id="IPR013210">
    <property type="entry name" value="LRR_N_plant-typ"/>
</dbReference>
<comment type="subcellular location">
    <subcellularLocation>
        <location evidence="2">Membrane</location>
    </subcellularLocation>
    <subcellularLocation>
        <location evidence="1">Secreted</location>
        <location evidence="1">Cell wall</location>
    </subcellularLocation>
</comment>
<evidence type="ECO:0000256" key="2">
    <source>
        <dbReference type="ARBA" id="ARBA00004370"/>
    </source>
</evidence>
<evidence type="ECO:0000256" key="9">
    <source>
        <dbReference type="ARBA" id="ARBA00023180"/>
    </source>
</evidence>
<evidence type="ECO:0000256" key="3">
    <source>
        <dbReference type="ARBA" id="ARBA00022512"/>
    </source>
</evidence>
<evidence type="ECO:0000256" key="10">
    <source>
        <dbReference type="ARBA" id="ARBA00023278"/>
    </source>
</evidence>
<reference evidence="15" key="1">
    <citation type="submission" date="2023-02" db="EMBL/GenBank/DDBJ databases">
        <title>Genome of toxic invasive species Heracleum sosnowskyi carries increased number of genes despite the absence of recent whole-genome duplications.</title>
        <authorList>
            <person name="Schelkunov M."/>
            <person name="Shtratnikova V."/>
            <person name="Makarenko M."/>
            <person name="Klepikova A."/>
            <person name="Omelchenko D."/>
            <person name="Novikova G."/>
            <person name="Obukhova E."/>
            <person name="Bogdanov V."/>
            <person name="Penin A."/>
            <person name="Logacheva M."/>
        </authorList>
    </citation>
    <scope>NUCLEOTIDE SEQUENCE</scope>
    <source>
        <strain evidence="15">Hsosn_3</strain>
        <tissue evidence="15">Leaf</tissue>
    </source>
</reference>
<dbReference type="InterPro" id="IPR032675">
    <property type="entry name" value="LRR_dom_sf"/>
</dbReference>
<keyword evidence="16" id="KW-1185">Reference proteome</keyword>
<accession>A0AAD8MSK3</accession>
<dbReference type="Pfam" id="PF08263">
    <property type="entry name" value="LRRNT_2"/>
    <property type="match status" value="1"/>
</dbReference>
<keyword evidence="3" id="KW-0134">Cell wall</keyword>
<organism evidence="15 16">
    <name type="scientific">Heracleum sosnowskyi</name>
    <dbReference type="NCBI Taxonomy" id="360622"/>
    <lineage>
        <taxon>Eukaryota</taxon>
        <taxon>Viridiplantae</taxon>
        <taxon>Streptophyta</taxon>
        <taxon>Embryophyta</taxon>
        <taxon>Tracheophyta</taxon>
        <taxon>Spermatophyta</taxon>
        <taxon>Magnoliopsida</taxon>
        <taxon>eudicotyledons</taxon>
        <taxon>Gunneridae</taxon>
        <taxon>Pentapetalae</taxon>
        <taxon>asterids</taxon>
        <taxon>campanulids</taxon>
        <taxon>Apiales</taxon>
        <taxon>Apiaceae</taxon>
        <taxon>Apioideae</taxon>
        <taxon>apioid superclade</taxon>
        <taxon>Tordylieae</taxon>
        <taxon>Tordyliinae</taxon>
        <taxon>Heracleum</taxon>
    </lineage>
</organism>
<evidence type="ECO:0000256" key="11">
    <source>
        <dbReference type="ARBA" id="ARBA00023316"/>
    </source>
</evidence>
<keyword evidence="6 13" id="KW-0732">Signal</keyword>
<evidence type="ECO:0000256" key="4">
    <source>
        <dbReference type="ARBA" id="ARBA00022525"/>
    </source>
</evidence>
<dbReference type="InterPro" id="IPR051582">
    <property type="entry name" value="LRR_extensin-like_regulator"/>
</dbReference>
<evidence type="ECO:0000256" key="13">
    <source>
        <dbReference type="SAM" id="SignalP"/>
    </source>
</evidence>
<dbReference type="PANTHER" id="PTHR32093">
    <property type="entry name" value="LEUCINE-RICH REPEAT EXTENSIN-LIKE PROTEIN 3-RELATED"/>
    <property type="match status" value="1"/>
</dbReference>
<dbReference type="Pfam" id="PF00560">
    <property type="entry name" value="LRR_1"/>
    <property type="match status" value="2"/>
</dbReference>
<keyword evidence="5" id="KW-0433">Leucine-rich repeat</keyword>
<keyword evidence="10" id="KW-0379">Hydroxylation</keyword>
<dbReference type="Pfam" id="PF13855">
    <property type="entry name" value="LRR_8"/>
    <property type="match status" value="1"/>
</dbReference>
<feature type="chain" id="PRO_5042044272" description="Cell wall hydroxyproline-rich glycoprotein" evidence="13">
    <location>
        <begin position="21"/>
        <end position="410"/>
    </location>
</feature>
<dbReference type="GO" id="GO:0016020">
    <property type="term" value="C:membrane"/>
    <property type="evidence" value="ECO:0007669"/>
    <property type="project" value="UniProtKB-SubCell"/>
</dbReference>
<reference evidence="15" key="2">
    <citation type="submission" date="2023-05" db="EMBL/GenBank/DDBJ databases">
        <authorList>
            <person name="Schelkunov M.I."/>
        </authorList>
    </citation>
    <scope>NUCLEOTIDE SEQUENCE</scope>
    <source>
        <strain evidence="15">Hsosn_3</strain>
        <tissue evidence="15">Leaf</tissue>
    </source>
</reference>
<dbReference type="GO" id="GO:0071555">
    <property type="term" value="P:cell wall organization"/>
    <property type="evidence" value="ECO:0007669"/>
    <property type="project" value="UniProtKB-KW"/>
</dbReference>
<dbReference type="PANTHER" id="PTHR32093:SF121">
    <property type="entry name" value="LEUCINE-RICH REPEAT EXTENSIN-LIKE PROTEIN 6"/>
    <property type="match status" value="1"/>
</dbReference>
<evidence type="ECO:0000313" key="15">
    <source>
        <dbReference type="EMBL" id="KAK1387855.1"/>
    </source>
</evidence>
<protein>
    <recommendedName>
        <fullName evidence="12">Cell wall hydroxyproline-rich glycoprotein</fullName>
    </recommendedName>
</protein>
<evidence type="ECO:0000256" key="12">
    <source>
        <dbReference type="ARBA" id="ARBA00041871"/>
    </source>
</evidence>
<evidence type="ECO:0000256" key="5">
    <source>
        <dbReference type="ARBA" id="ARBA00022614"/>
    </source>
</evidence>
<proteinExistence type="predicted"/>
<feature type="signal peptide" evidence="13">
    <location>
        <begin position="1"/>
        <end position="20"/>
    </location>
</feature>
<name>A0AAD8MSK3_9APIA</name>
<dbReference type="Proteomes" id="UP001237642">
    <property type="component" value="Unassembled WGS sequence"/>
</dbReference>
<dbReference type="Gene3D" id="3.80.10.10">
    <property type="entry name" value="Ribonuclease Inhibitor"/>
    <property type="match status" value="2"/>
</dbReference>
<dbReference type="EMBL" id="JAUIZM010000004">
    <property type="protein sequence ID" value="KAK1387855.1"/>
    <property type="molecule type" value="Genomic_DNA"/>
</dbReference>